<accession>A0AAV6FZ00</accession>
<protein>
    <submittedName>
        <fullName evidence="1">Uncharacterized protein</fullName>
    </submittedName>
</protein>
<name>A0AAV6FZ00_9TELE</name>
<keyword evidence="2" id="KW-1185">Reference proteome</keyword>
<dbReference type="AlphaFoldDB" id="A0AAV6FZ00"/>
<comment type="caution">
    <text evidence="1">The sequence shown here is derived from an EMBL/GenBank/DDBJ whole genome shotgun (WGS) entry which is preliminary data.</text>
</comment>
<gene>
    <name evidence="1" type="ORF">AALO_G00231850</name>
</gene>
<evidence type="ECO:0000313" key="2">
    <source>
        <dbReference type="Proteomes" id="UP000823561"/>
    </source>
</evidence>
<dbReference type="EMBL" id="JADWDJ010000018">
    <property type="protein sequence ID" value="KAG5266420.1"/>
    <property type="molecule type" value="Genomic_DNA"/>
</dbReference>
<reference evidence="1" key="1">
    <citation type="submission" date="2020-10" db="EMBL/GenBank/DDBJ databases">
        <title>Chromosome-scale genome assembly of the Allis shad, Alosa alosa.</title>
        <authorList>
            <person name="Margot Z."/>
            <person name="Christophe K."/>
            <person name="Cabau C."/>
            <person name="Louis A."/>
            <person name="Berthelot C."/>
            <person name="Parey E."/>
            <person name="Roest Crollius H."/>
            <person name="Montfort J."/>
            <person name="Robinson-Rechavi M."/>
            <person name="Bucao C."/>
            <person name="Bouchez O."/>
            <person name="Gislard M."/>
            <person name="Lluch J."/>
            <person name="Milhes M."/>
            <person name="Lampietro C."/>
            <person name="Lopez Roques C."/>
            <person name="Donnadieu C."/>
            <person name="Braasch I."/>
            <person name="Desvignes T."/>
            <person name="Postlethwait J."/>
            <person name="Bobe J."/>
            <person name="Guiguen Y."/>
        </authorList>
    </citation>
    <scope>NUCLEOTIDE SEQUENCE</scope>
    <source>
        <strain evidence="1">M-15738</strain>
        <tissue evidence="1">Blood</tissue>
    </source>
</reference>
<organism evidence="1 2">
    <name type="scientific">Alosa alosa</name>
    <name type="common">allis shad</name>
    <dbReference type="NCBI Taxonomy" id="278164"/>
    <lineage>
        <taxon>Eukaryota</taxon>
        <taxon>Metazoa</taxon>
        <taxon>Chordata</taxon>
        <taxon>Craniata</taxon>
        <taxon>Vertebrata</taxon>
        <taxon>Euteleostomi</taxon>
        <taxon>Actinopterygii</taxon>
        <taxon>Neopterygii</taxon>
        <taxon>Teleostei</taxon>
        <taxon>Clupei</taxon>
        <taxon>Clupeiformes</taxon>
        <taxon>Clupeoidei</taxon>
        <taxon>Clupeidae</taxon>
        <taxon>Alosa</taxon>
    </lineage>
</organism>
<dbReference type="Proteomes" id="UP000823561">
    <property type="component" value="Chromosome 18"/>
</dbReference>
<evidence type="ECO:0000313" key="1">
    <source>
        <dbReference type="EMBL" id="KAG5266420.1"/>
    </source>
</evidence>
<proteinExistence type="predicted"/>
<sequence>MLERKGKGRSWRCVWTLTSRQRRSTSWRRGRWWWVGLYRSCWSSALLQTQIRYCVCVSVSSPPDTDKVQCVCVWCVCAWCIYHTYKYDNAKGEVACSSYTNVLKHPFDIFC</sequence>